<proteinExistence type="predicted"/>
<dbReference type="Proteomes" id="UP000050413">
    <property type="component" value="Unassembled WGS sequence"/>
</dbReference>
<dbReference type="STRING" id="1666912.Ga0058931_1337"/>
<reference evidence="3 6" key="2">
    <citation type="submission" date="2016-01" db="EMBL/GenBank/DDBJ databases">
        <authorList>
            <person name="Varghese N."/>
        </authorList>
    </citation>
    <scope>NUCLEOTIDE SEQUENCE [LARGE SCALE GENOMIC DNA]</scope>
    <source>
        <strain evidence="3 6">HL-91</strain>
    </source>
</reference>
<evidence type="ECO:0000256" key="2">
    <source>
        <dbReference type="ARBA" id="ARBA00022833"/>
    </source>
</evidence>
<dbReference type="GO" id="GO:0006355">
    <property type="term" value="P:regulation of DNA-templated transcription"/>
    <property type="evidence" value="ECO:0007669"/>
    <property type="project" value="InterPro"/>
</dbReference>
<evidence type="ECO:0000256" key="1">
    <source>
        <dbReference type="ARBA" id="ARBA00022723"/>
    </source>
</evidence>
<evidence type="ECO:0000313" key="3">
    <source>
        <dbReference type="EMBL" id="CUX80780.1"/>
    </source>
</evidence>
<dbReference type="RefSeq" id="WP_072245646.1">
    <property type="nucleotide sequence ID" value="NZ_FBYC01000004.1"/>
</dbReference>
<dbReference type="Gene3D" id="3.30.50.10">
    <property type="entry name" value="Erythroid Transcription Factor GATA-1, subunit A"/>
    <property type="match status" value="1"/>
</dbReference>
<dbReference type="InterPro" id="IPR013088">
    <property type="entry name" value="Znf_NHR/GATA"/>
</dbReference>
<keyword evidence="2" id="KW-0862">Zinc</keyword>
<dbReference type="EMBL" id="LJSG01000020">
    <property type="protein sequence ID" value="KPP89801.1"/>
    <property type="molecule type" value="Genomic_DNA"/>
</dbReference>
<evidence type="ECO:0008006" key="7">
    <source>
        <dbReference type="Google" id="ProtNLM"/>
    </source>
</evidence>
<keyword evidence="1" id="KW-0479">Metal-binding</keyword>
<dbReference type="OrthoDB" id="9809663at2"/>
<protein>
    <recommendedName>
        <fullName evidence="7">DNA gyrase inhibitor YacG</fullName>
    </recommendedName>
</protein>
<dbReference type="AlphaFoldDB" id="A0A0N8K6T1"/>
<dbReference type="GO" id="GO:0008270">
    <property type="term" value="F:zinc ion binding"/>
    <property type="evidence" value="ECO:0007669"/>
    <property type="project" value="InterPro"/>
</dbReference>
<dbReference type="PANTHER" id="PTHR36150:SF1">
    <property type="entry name" value="DNA GYRASE INHIBITOR YACG"/>
    <property type="match status" value="1"/>
</dbReference>
<reference evidence="4 5" key="1">
    <citation type="submission" date="2015-09" db="EMBL/GenBank/DDBJ databases">
        <title>Identification and resolution of microdiversity through metagenomic sequencing of parallel consortia.</title>
        <authorList>
            <person name="Nelson W.C."/>
            <person name="Romine M.F."/>
            <person name="Lindemann S.R."/>
        </authorList>
    </citation>
    <scope>NUCLEOTIDE SEQUENCE [LARGE SCALE GENOMIC DNA]</scope>
    <source>
        <strain evidence="4">HL-91</strain>
    </source>
</reference>
<evidence type="ECO:0000313" key="6">
    <source>
        <dbReference type="Proteomes" id="UP000182045"/>
    </source>
</evidence>
<comment type="caution">
    <text evidence="4">The sequence shown here is derived from an EMBL/GenBank/DDBJ whole genome shotgun (WGS) entry which is preliminary data.</text>
</comment>
<dbReference type="SUPFAM" id="SSF57716">
    <property type="entry name" value="Glucocorticoid receptor-like (DNA-binding domain)"/>
    <property type="match status" value="1"/>
</dbReference>
<accession>A0A0N8K6T1</accession>
<dbReference type="PANTHER" id="PTHR36150">
    <property type="entry name" value="DNA GYRASE INHIBITOR YACG"/>
    <property type="match status" value="1"/>
</dbReference>
<organism evidence="4 5">
    <name type="scientific">Roseibaca calidilacus</name>
    <dbReference type="NCBI Taxonomy" id="1666912"/>
    <lineage>
        <taxon>Bacteria</taxon>
        <taxon>Pseudomonadati</taxon>
        <taxon>Pseudomonadota</taxon>
        <taxon>Alphaproteobacteria</taxon>
        <taxon>Rhodobacterales</taxon>
        <taxon>Paracoccaceae</taxon>
        <taxon>Roseinatronobacter</taxon>
    </lineage>
</organism>
<gene>
    <name evidence="3" type="ORF">Ga0058931_1337</name>
    <name evidence="4" type="ORF">HLUCCA05_06485</name>
</gene>
<dbReference type="InterPro" id="IPR005584">
    <property type="entry name" value="DNA_gyrase_inhibitor_YacG"/>
</dbReference>
<sequence length="59" mass="6646">MSCPICRKAALAEYRPFCSRRCADIDLARWLRADYAIPVPLTDAEDDVVTDPPNLPESH</sequence>
<evidence type="ECO:0000313" key="5">
    <source>
        <dbReference type="Proteomes" id="UP000050413"/>
    </source>
</evidence>
<dbReference type="Proteomes" id="UP000182045">
    <property type="component" value="Unassembled WGS sequence"/>
</dbReference>
<keyword evidence="6" id="KW-1185">Reference proteome</keyword>
<name>A0A0N8K6T1_9RHOB</name>
<dbReference type="Pfam" id="PF03884">
    <property type="entry name" value="YacG"/>
    <property type="match status" value="1"/>
</dbReference>
<dbReference type="EMBL" id="FBYC01000004">
    <property type="protein sequence ID" value="CUX80780.1"/>
    <property type="molecule type" value="Genomic_DNA"/>
</dbReference>
<evidence type="ECO:0000313" key="4">
    <source>
        <dbReference type="EMBL" id="KPP89801.1"/>
    </source>
</evidence>